<keyword evidence="5 7" id="KW-0157">Chromophore</keyword>
<dbReference type="NCBIfam" id="TIGR02765">
    <property type="entry name" value="crypto_DASH"/>
    <property type="match status" value="1"/>
</dbReference>
<dbReference type="InterPro" id="IPR036134">
    <property type="entry name" value="Crypto/Photolyase_FAD-like_sf"/>
</dbReference>
<dbReference type="GO" id="GO:0003913">
    <property type="term" value="F:DNA photolyase activity"/>
    <property type="evidence" value="ECO:0007669"/>
    <property type="project" value="InterPro"/>
</dbReference>
<dbReference type="InterPro" id="IPR002081">
    <property type="entry name" value="Cryptochrome/DNA_photolyase_1"/>
</dbReference>
<dbReference type="PRINTS" id="PR00147">
    <property type="entry name" value="DNAPHOTLYASE"/>
</dbReference>
<keyword evidence="3 6" id="KW-0285">Flavoprotein</keyword>
<dbReference type="RefSeq" id="WP_106592724.1">
    <property type="nucleotide sequence ID" value="NZ_PYGI01000020.1"/>
</dbReference>
<comment type="function">
    <text evidence="7">May have a photoreceptor function.</text>
</comment>
<dbReference type="GO" id="GO:0003677">
    <property type="term" value="F:DNA binding"/>
    <property type="evidence" value="ECO:0007669"/>
    <property type="project" value="TreeGrafter"/>
</dbReference>
<dbReference type="OrthoDB" id="9772484at2"/>
<feature type="binding site" evidence="6">
    <location>
        <begin position="372"/>
        <end position="374"/>
    </location>
    <ligand>
        <name>FAD</name>
        <dbReference type="ChEBI" id="CHEBI:57692"/>
    </ligand>
</feature>
<dbReference type="InterPro" id="IPR006050">
    <property type="entry name" value="DNA_photolyase_N"/>
</dbReference>
<dbReference type="InterPro" id="IPR014133">
    <property type="entry name" value="Cry_DASH"/>
</dbReference>
<dbReference type="Pfam" id="PF00875">
    <property type="entry name" value="DNA_photolyase"/>
    <property type="match status" value="1"/>
</dbReference>
<dbReference type="GO" id="GO:0000719">
    <property type="term" value="P:photoreactive repair"/>
    <property type="evidence" value="ECO:0007669"/>
    <property type="project" value="TreeGrafter"/>
</dbReference>
<evidence type="ECO:0000256" key="3">
    <source>
        <dbReference type="ARBA" id="ARBA00022630"/>
    </source>
</evidence>
<dbReference type="Gene3D" id="1.25.40.80">
    <property type="match status" value="1"/>
</dbReference>
<dbReference type="InterPro" id="IPR036155">
    <property type="entry name" value="Crypto/Photolyase_N_sf"/>
</dbReference>
<evidence type="ECO:0000256" key="7">
    <source>
        <dbReference type="RuleBase" id="RU367151"/>
    </source>
</evidence>
<evidence type="ECO:0000256" key="4">
    <source>
        <dbReference type="ARBA" id="ARBA00022827"/>
    </source>
</evidence>
<evidence type="ECO:0000256" key="5">
    <source>
        <dbReference type="ARBA" id="ARBA00022991"/>
    </source>
</evidence>
<evidence type="ECO:0000256" key="8">
    <source>
        <dbReference type="SAM" id="MobiDB-lite"/>
    </source>
</evidence>
<dbReference type="Gene3D" id="1.10.579.10">
    <property type="entry name" value="DNA Cyclobutane Dipyrimidine Photolyase, subunit A, domain 3"/>
    <property type="match status" value="1"/>
</dbReference>
<sequence>MNIGLYWFTQDLRLDDNPALLQAAKQCDRLICVYVHDRQLERPHTFNSTRLGSKRQRFLAQGLADLQQQLSTLGQSLHRFAGDPLEVLSTLVSQINIDQIFCTRPVGWYEARQCDALSTRFPHLQWVMPDSYTLYADDQLQTVLADFPASFSAFRRRMETLPVPVARPRVTCLPPPPNSHLPDSQPLPTPSPASRDEWFMGGELAAQSHLTRYFGDSLASHYKEVRNALDGRDNGTRFSPWLAQGSLSPRRVYQQLSNYEAKQGANESTYWIFFELLWREYFQWYARHHGSRLFHLHGIQNRPPLTSFYPQRFKSWCEGSTPWPLVNACMKQLRATGYMSNRGRQIVASCLVNELQLDWRYGAAWFEQELLDYDVASNWGNWQYMAGVGADPRGKRRFDINKQTQLYDPEGTFVKRWQGAAQQVAIDHVDAADWPIKPSLLDKRH</sequence>
<dbReference type="SUPFAM" id="SSF52425">
    <property type="entry name" value="Cryptochrome/photolyase, N-terminal domain"/>
    <property type="match status" value="1"/>
</dbReference>
<dbReference type="PANTHER" id="PTHR11455:SF22">
    <property type="entry name" value="CRYPTOCHROME DASH"/>
    <property type="match status" value="1"/>
</dbReference>
<dbReference type="EMBL" id="PYGI01000020">
    <property type="protein sequence ID" value="PSL12082.1"/>
    <property type="molecule type" value="Genomic_DNA"/>
</dbReference>
<dbReference type="PANTHER" id="PTHR11455">
    <property type="entry name" value="CRYPTOCHROME"/>
    <property type="match status" value="1"/>
</dbReference>
<evidence type="ECO:0000256" key="6">
    <source>
        <dbReference type="PIRSR" id="PIRSR602081-1"/>
    </source>
</evidence>
<comment type="cofactor">
    <cofactor evidence="7">
        <name>(6R)-5,10-methylene-5,6,7,8-tetrahydrofolate</name>
        <dbReference type="ChEBI" id="CHEBI:15636"/>
    </cofactor>
    <text evidence="7">Binds 1 5,10-methenyltetrahydrofolate (MTHF) per subunit.</text>
</comment>
<evidence type="ECO:0000256" key="1">
    <source>
        <dbReference type="ARBA" id="ARBA00005862"/>
    </source>
</evidence>
<proteinExistence type="inferred from homology"/>
<dbReference type="Proteomes" id="UP000242133">
    <property type="component" value="Unassembled WGS sequence"/>
</dbReference>
<dbReference type="AlphaFoldDB" id="A0A2P8ERH6"/>
<gene>
    <name evidence="10" type="ORF">CLV44_12066</name>
</gene>
<feature type="binding site" evidence="6">
    <location>
        <position position="222"/>
    </location>
    <ligand>
        <name>FAD</name>
        <dbReference type="ChEBI" id="CHEBI:57692"/>
    </ligand>
</feature>
<keyword evidence="4 6" id="KW-0274">FAD</keyword>
<comment type="cofactor">
    <cofactor evidence="6 7">
        <name>FAD</name>
        <dbReference type="ChEBI" id="CHEBI:57692"/>
    </cofactor>
    <text evidence="6 7">Binds 1 FAD per subunit.</text>
</comment>
<evidence type="ECO:0000313" key="11">
    <source>
        <dbReference type="Proteomes" id="UP000242133"/>
    </source>
</evidence>
<feature type="region of interest" description="Disordered" evidence="8">
    <location>
        <begin position="173"/>
        <end position="192"/>
    </location>
</feature>
<dbReference type="InterPro" id="IPR005101">
    <property type="entry name" value="Cryptochr/Photolyase_FAD-bd"/>
</dbReference>
<reference evidence="10 11" key="1">
    <citation type="submission" date="2018-03" db="EMBL/GenBank/DDBJ databases">
        <title>Genomic Encyclopedia of Archaeal and Bacterial Type Strains, Phase II (KMG-II): from individual species to whole genera.</title>
        <authorList>
            <person name="Goeker M."/>
        </authorList>
    </citation>
    <scope>NUCLEOTIDE SEQUENCE [LARGE SCALE GENOMIC DNA]</scope>
    <source>
        <strain evidence="10 11">DSM 17586</strain>
    </source>
</reference>
<name>A0A2P8ERH6_9GAMM</name>
<feature type="compositionally biased region" description="Pro residues" evidence="8">
    <location>
        <begin position="173"/>
        <end position="191"/>
    </location>
</feature>
<comment type="similarity">
    <text evidence="1 7">Belongs to the DNA photolyase class-1 family.</text>
</comment>
<evidence type="ECO:0000259" key="9">
    <source>
        <dbReference type="PROSITE" id="PS51645"/>
    </source>
</evidence>
<dbReference type="InterPro" id="IPR014729">
    <property type="entry name" value="Rossmann-like_a/b/a_fold"/>
</dbReference>
<accession>A0A2P8ERH6</accession>
<feature type="domain" description="Photolyase/cryptochrome alpha/beta" evidence="9">
    <location>
        <begin position="2"/>
        <end position="134"/>
    </location>
</feature>
<keyword evidence="11" id="KW-1185">Reference proteome</keyword>
<evidence type="ECO:0000256" key="2">
    <source>
        <dbReference type="ARBA" id="ARBA00017881"/>
    </source>
</evidence>
<dbReference type="Gene3D" id="3.40.50.620">
    <property type="entry name" value="HUPs"/>
    <property type="match status" value="1"/>
</dbReference>
<evidence type="ECO:0000313" key="10">
    <source>
        <dbReference type="EMBL" id="PSL12082.1"/>
    </source>
</evidence>
<keyword evidence="10" id="KW-0456">Lyase</keyword>
<comment type="caution">
    <text evidence="10">The sequence shown here is derived from an EMBL/GenBank/DDBJ whole genome shotgun (WGS) entry which is preliminary data.</text>
</comment>
<dbReference type="GO" id="GO:0071949">
    <property type="term" value="F:FAD binding"/>
    <property type="evidence" value="ECO:0007669"/>
    <property type="project" value="TreeGrafter"/>
</dbReference>
<dbReference type="SUPFAM" id="SSF48173">
    <property type="entry name" value="Cryptochrome/photolyase FAD-binding domain"/>
    <property type="match status" value="1"/>
</dbReference>
<dbReference type="Pfam" id="PF03441">
    <property type="entry name" value="FAD_binding_7"/>
    <property type="match status" value="1"/>
</dbReference>
<organism evidence="10 11">
    <name type="scientific">Marinobacterium halophilum</name>
    <dbReference type="NCBI Taxonomy" id="267374"/>
    <lineage>
        <taxon>Bacteria</taxon>
        <taxon>Pseudomonadati</taxon>
        <taxon>Pseudomonadota</taxon>
        <taxon>Gammaproteobacteria</taxon>
        <taxon>Oceanospirillales</taxon>
        <taxon>Oceanospirillaceae</taxon>
        <taxon>Marinobacterium</taxon>
    </lineage>
</organism>
<dbReference type="PROSITE" id="PS51645">
    <property type="entry name" value="PHR_CRY_ALPHA_BETA"/>
    <property type="match status" value="1"/>
</dbReference>
<protein>
    <recommendedName>
        <fullName evidence="2 7">Cryptochrome DASH</fullName>
    </recommendedName>
</protein>